<keyword evidence="7" id="KW-1185">Reference proteome</keyword>
<reference evidence="6" key="2">
    <citation type="submission" date="2025-09" db="UniProtKB">
        <authorList>
            <consortium name="Ensembl"/>
        </authorList>
    </citation>
    <scope>IDENTIFICATION</scope>
</reference>
<feature type="region of interest" description="Disordered" evidence="4">
    <location>
        <begin position="225"/>
        <end position="282"/>
    </location>
</feature>
<dbReference type="SUPFAM" id="SSF54928">
    <property type="entry name" value="RNA-binding domain, RBD"/>
    <property type="match status" value="1"/>
</dbReference>
<dbReference type="GeneTree" id="ENSGT00390000018482"/>
<evidence type="ECO:0000256" key="1">
    <source>
        <dbReference type="ARBA" id="ARBA00006110"/>
    </source>
</evidence>
<dbReference type="Gene3D" id="3.30.70.330">
    <property type="match status" value="1"/>
</dbReference>
<feature type="compositionally biased region" description="Basic and acidic residues" evidence="4">
    <location>
        <begin position="265"/>
        <end position="279"/>
    </location>
</feature>
<evidence type="ECO:0000313" key="7">
    <source>
        <dbReference type="Proteomes" id="UP000261540"/>
    </source>
</evidence>
<comment type="similarity">
    <text evidence="1">Belongs to the RRP7 family.</text>
</comment>
<dbReference type="GO" id="GO:0006364">
    <property type="term" value="P:rRNA processing"/>
    <property type="evidence" value="ECO:0007669"/>
    <property type="project" value="TreeGrafter"/>
</dbReference>
<dbReference type="PANTHER" id="PTHR13191">
    <property type="entry name" value="RIBOSOMAL RNA PROCESSING PROTEIN 7-RELATED"/>
    <property type="match status" value="1"/>
</dbReference>
<dbReference type="Proteomes" id="UP000261540">
    <property type="component" value="Unplaced"/>
</dbReference>
<dbReference type="Pfam" id="PF17799">
    <property type="entry name" value="RRM_Rrp7"/>
    <property type="match status" value="1"/>
</dbReference>
<dbReference type="InterPro" id="IPR012677">
    <property type="entry name" value="Nucleotide-bd_a/b_plait_sf"/>
</dbReference>
<dbReference type="GO" id="GO:0003723">
    <property type="term" value="F:RNA binding"/>
    <property type="evidence" value="ECO:0007669"/>
    <property type="project" value="UniProtKB-UniRule"/>
</dbReference>
<dbReference type="GO" id="GO:0034456">
    <property type="term" value="C:UTP-C complex"/>
    <property type="evidence" value="ECO:0007669"/>
    <property type="project" value="TreeGrafter"/>
</dbReference>
<reference evidence="6" key="1">
    <citation type="submission" date="2025-08" db="UniProtKB">
        <authorList>
            <consortium name="Ensembl"/>
        </authorList>
    </citation>
    <scope>IDENTIFICATION</scope>
</reference>
<keyword evidence="3" id="KW-0175">Coiled coil</keyword>
<evidence type="ECO:0000256" key="2">
    <source>
        <dbReference type="PROSITE-ProRule" id="PRU00176"/>
    </source>
</evidence>
<feature type="coiled-coil region" evidence="3">
    <location>
        <begin position="296"/>
        <end position="323"/>
    </location>
</feature>
<evidence type="ECO:0000256" key="3">
    <source>
        <dbReference type="SAM" id="Coils"/>
    </source>
</evidence>
<dbReference type="InterPro" id="IPR040446">
    <property type="entry name" value="RRP7"/>
</dbReference>
<dbReference type="GO" id="GO:0032545">
    <property type="term" value="C:CURI complex"/>
    <property type="evidence" value="ECO:0007669"/>
    <property type="project" value="TreeGrafter"/>
</dbReference>
<dbReference type="PANTHER" id="PTHR13191:SF0">
    <property type="entry name" value="RIBOSOMAL RNA-PROCESSING PROTEIN 7 HOMOLOG A-RELATED"/>
    <property type="match status" value="1"/>
</dbReference>
<sequence>MGVEESSQHPQLNMPTLNLRCNRWQQSAREKELVPHFPKKTRRNAAKMATSTKKHAKKPCVIPGGFTVLPLQFSADSVSQHSIYIKEHRVRAEKTSHRPLDRTLFVINIPPYCTEEVVHNLFTLFGEIQSVELMERPGATDHSELQLSKYFRPAKKEGFSVAYIVFKKASSVKAAKSHPHNIPLVVSTEQQPIKVGLKKWIDQYRQSVAYPDKLQEAVDTYMQEYDRRKEEESQQLKKEGDGDEEEDDEGWVKVTRGTKGSKARPHTETANRRALQKEDKKRKRKELINFYAWQHRQTQREHIAELRKKFEEDKQRIALMRAQRKFRPY</sequence>
<dbReference type="InterPro" id="IPR035979">
    <property type="entry name" value="RBD_domain_sf"/>
</dbReference>
<dbReference type="CDD" id="cd12294">
    <property type="entry name" value="RRM_Rrp7A"/>
    <property type="match status" value="1"/>
</dbReference>
<dbReference type="GO" id="GO:0000028">
    <property type="term" value="P:ribosomal small subunit assembly"/>
    <property type="evidence" value="ECO:0007669"/>
    <property type="project" value="TreeGrafter"/>
</dbReference>
<dbReference type="InterPro" id="IPR040447">
    <property type="entry name" value="RRM_Rrp7"/>
</dbReference>
<protein>
    <submittedName>
        <fullName evidence="6">Ribosomal RNA processing 7 homolog A</fullName>
    </submittedName>
</protein>
<dbReference type="STRING" id="1676925.ENSPKIP00000023668"/>
<dbReference type="Ensembl" id="ENSPKIT00000004355.1">
    <property type="protein sequence ID" value="ENSPKIP00000023668.1"/>
    <property type="gene ID" value="ENSPKIG00000007209.1"/>
</dbReference>
<dbReference type="InterPro" id="IPR000504">
    <property type="entry name" value="RRM_dom"/>
</dbReference>
<dbReference type="PROSITE" id="PS50102">
    <property type="entry name" value="RRM"/>
    <property type="match status" value="1"/>
</dbReference>
<keyword evidence="2" id="KW-0694">RNA-binding</keyword>
<evidence type="ECO:0000256" key="4">
    <source>
        <dbReference type="SAM" id="MobiDB-lite"/>
    </source>
</evidence>
<dbReference type="InterPro" id="IPR024326">
    <property type="entry name" value="RRP7_C"/>
</dbReference>
<dbReference type="CDD" id="cd12951">
    <property type="entry name" value="RRP7_Rrp7A"/>
    <property type="match status" value="1"/>
</dbReference>
<dbReference type="Pfam" id="PF12923">
    <property type="entry name" value="RRP7"/>
    <property type="match status" value="1"/>
</dbReference>
<organism evidence="6 7">
    <name type="scientific">Paramormyrops kingsleyae</name>
    <dbReference type="NCBI Taxonomy" id="1676925"/>
    <lineage>
        <taxon>Eukaryota</taxon>
        <taxon>Metazoa</taxon>
        <taxon>Chordata</taxon>
        <taxon>Craniata</taxon>
        <taxon>Vertebrata</taxon>
        <taxon>Euteleostomi</taxon>
        <taxon>Actinopterygii</taxon>
        <taxon>Neopterygii</taxon>
        <taxon>Teleostei</taxon>
        <taxon>Osteoglossocephala</taxon>
        <taxon>Osteoglossomorpha</taxon>
        <taxon>Osteoglossiformes</taxon>
        <taxon>Mormyridae</taxon>
        <taxon>Paramormyrops</taxon>
    </lineage>
</organism>
<evidence type="ECO:0000259" key="5">
    <source>
        <dbReference type="PROSITE" id="PS50102"/>
    </source>
</evidence>
<proteinExistence type="inferred from homology"/>
<feature type="domain" description="RRM" evidence="5">
    <location>
        <begin position="102"/>
        <end position="200"/>
    </location>
</feature>
<dbReference type="AlphaFoldDB" id="A0A3B3RZF3"/>
<dbReference type="Gene3D" id="6.10.250.1770">
    <property type="match status" value="1"/>
</dbReference>
<dbReference type="InterPro" id="IPR034890">
    <property type="entry name" value="Rrp7A_RRM"/>
</dbReference>
<feature type="compositionally biased region" description="Basic and acidic residues" evidence="4">
    <location>
        <begin position="225"/>
        <end position="240"/>
    </location>
</feature>
<accession>A0A3B3RZF3</accession>
<name>A0A3B3RZF3_9TELE</name>
<evidence type="ECO:0000313" key="6">
    <source>
        <dbReference type="Ensembl" id="ENSPKIP00000023668.1"/>
    </source>
</evidence>